<organism evidence="2 3">
    <name type="scientific">Sagittula marina</name>
    <dbReference type="NCBI Taxonomy" id="943940"/>
    <lineage>
        <taxon>Bacteria</taxon>
        <taxon>Pseudomonadati</taxon>
        <taxon>Pseudomonadota</taxon>
        <taxon>Alphaproteobacteria</taxon>
        <taxon>Rhodobacterales</taxon>
        <taxon>Roseobacteraceae</taxon>
        <taxon>Sagittula</taxon>
    </lineage>
</organism>
<dbReference type="Pfam" id="PF01636">
    <property type="entry name" value="APH"/>
    <property type="match status" value="1"/>
</dbReference>
<gene>
    <name evidence="2" type="ORF">GGQ68_000640</name>
</gene>
<dbReference type="AlphaFoldDB" id="A0A7W6DSG0"/>
<dbReference type="PANTHER" id="PTHR21310">
    <property type="entry name" value="AMINOGLYCOSIDE PHOSPHOTRANSFERASE-RELATED-RELATED"/>
    <property type="match status" value="1"/>
</dbReference>
<dbReference type="InterPro" id="IPR051678">
    <property type="entry name" value="AGP_Transferase"/>
</dbReference>
<reference evidence="2 3" key="1">
    <citation type="submission" date="2020-08" db="EMBL/GenBank/DDBJ databases">
        <title>Genomic Encyclopedia of Type Strains, Phase IV (KMG-IV): sequencing the most valuable type-strain genomes for metagenomic binning, comparative biology and taxonomic classification.</title>
        <authorList>
            <person name="Goeker M."/>
        </authorList>
    </citation>
    <scope>NUCLEOTIDE SEQUENCE [LARGE SCALE GENOMIC DNA]</scope>
    <source>
        <strain evidence="2 3">DSM 102235</strain>
    </source>
</reference>
<dbReference type="Gene3D" id="3.90.1200.10">
    <property type="match status" value="1"/>
</dbReference>
<comment type="caution">
    <text evidence="2">The sequence shown here is derived from an EMBL/GenBank/DDBJ whole genome shotgun (WGS) entry which is preliminary data.</text>
</comment>
<accession>A0A7W6DSG0</accession>
<dbReference type="Proteomes" id="UP000541426">
    <property type="component" value="Unassembled WGS sequence"/>
</dbReference>
<dbReference type="Gene3D" id="3.30.200.20">
    <property type="entry name" value="Phosphorylase Kinase, domain 1"/>
    <property type="match status" value="1"/>
</dbReference>
<proteinExistence type="predicted"/>
<evidence type="ECO:0000313" key="2">
    <source>
        <dbReference type="EMBL" id="MBB3984329.1"/>
    </source>
</evidence>
<protein>
    <submittedName>
        <fullName evidence="2">Aminoglycoside phosphotransferase (APT) family kinase protein</fullName>
    </submittedName>
</protein>
<sequence>MNDVVILTDERLVAALMQAQGGDWAGHEITSVEEAEGERAMYRVGSDFAVRMPRHPDAVPLIEREARWLPHLSGLPLAMPSLRLRGEATPRFNWPFIVVDWIDGTEANESTVRDWSQEVALLARFLRALWKRSLKGGPAAGAENRMRGVPLHQLTDTVLTEVGTLRDELDVSLTREVWMNALEAAPPRKMRWLHGNLKASNMIVREGKLAGVVDWGHVAVGDPAVDVAVAWRWVPELEMGSFQSALSAGDDLWRRARGWALYDAVSTLGKYRGSNHPRHIIDCDDARCVIGRLGLGTSC</sequence>
<dbReference type="SUPFAM" id="SSF56112">
    <property type="entry name" value="Protein kinase-like (PK-like)"/>
    <property type="match status" value="1"/>
</dbReference>
<evidence type="ECO:0000259" key="1">
    <source>
        <dbReference type="Pfam" id="PF01636"/>
    </source>
</evidence>
<dbReference type="PANTHER" id="PTHR21310:SF42">
    <property type="entry name" value="BIFUNCTIONAL AAC_APH"/>
    <property type="match status" value="1"/>
</dbReference>
<name>A0A7W6DSG0_9RHOB</name>
<feature type="domain" description="Aminoglycoside phosphotransferase" evidence="1">
    <location>
        <begin position="40"/>
        <end position="259"/>
    </location>
</feature>
<keyword evidence="2" id="KW-0808">Transferase</keyword>
<dbReference type="InterPro" id="IPR002575">
    <property type="entry name" value="Aminoglycoside_PTrfase"/>
</dbReference>
<keyword evidence="3" id="KW-1185">Reference proteome</keyword>
<dbReference type="GO" id="GO:0016301">
    <property type="term" value="F:kinase activity"/>
    <property type="evidence" value="ECO:0007669"/>
    <property type="project" value="UniProtKB-KW"/>
</dbReference>
<dbReference type="InterPro" id="IPR011009">
    <property type="entry name" value="Kinase-like_dom_sf"/>
</dbReference>
<keyword evidence="2" id="KW-0418">Kinase</keyword>
<dbReference type="EMBL" id="JACIEJ010000001">
    <property type="protein sequence ID" value="MBB3984329.1"/>
    <property type="molecule type" value="Genomic_DNA"/>
</dbReference>
<dbReference type="RefSeq" id="WP_183962928.1">
    <property type="nucleotide sequence ID" value="NZ_BAABBZ010000012.1"/>
</dbReference>
<evidence type="ECO:0000313" key="3">
    <source>
        <dbReference type="Proteomes" id="UP000541426"/>
    </source>
</evidence>